<dbReference type="EC" id="2.7.11.1" evidence="2"/>
<keyword evidence="9" id="KW-0653">Protein transport</keyword>
<dbReference type="GO" id="GO:0015031">
    <property type="term" value="P:protein transport"/>
    <property type="evidence" value="ECO:0007669"/>
    <property type="project" value="UniProtKB-KW"/>
</dbReference>
<evidence type="ECO:0000256" key="4">
    <source>
        <dbReference type="ARBA" id="ARBA00022527"/>
    </source>
</evidence>
<dbReference type="Pfam" id="PF00069">
    <property type="entry name" value="Pkinase"/>
    <property type="match status" value="1"/>
</dbReference>
<feature type="region of interest" description="Disordered" evidence="14">
    <location>
        <begin position="123"/>
        <end position="171"/>
    </location>
</feature>
<dbReference type="GO" id="GO:0005829">
    <property type="term" value="C:cytosol"/>
    <property type="evidence" value="ECO:0007669"/>
    <property type="project" value="TreeGrafter"/>
</dbReference>
<comment type="catalytic activity">
    <reaction evidence="13">
        <text>L-seryl-[protein] + ATP = O-phospho-L-seryl-[protein] + ADP + H(+)</text>
        <dbReference type="Rhea" id="RHEA:17989"/>
        <dbReference type="Rhea" id="RHEA-COMP:9863"/>
        <dbReference type="Rhea" id="RHEA-COMP:11604"/>
        <dbReference type="ChEBI" id="CHEBI:15378"/>
        <dbReference type="ChEBI" id="CHEBI:29999"/>
        <dbReference type="ChEBI" id="CHEBI:30616"/>
        <dbReference type="ChEBI" id="CHEBI:83421"/>
        <dbReference type="ChEBI" id="CHEBI:456216"/>
        <dbReference type="EC" id="2.7.11.1"/>
    </reaction>
</comment>
<dbReference type="PROSITE" id="PS50011">
    <property type="entry name" value="PROTEIN_KINASE_DOM"/>
    <property type="match status" value="1"/>
</dbReference>
<dbReference type="GO" id="GO:0004674">
    <property type="term" value="F:protein serine/threonine kinase activity"/>
    <property type="evidence" value="ECO:0007669"/>
    <property type="project" value="UniProtKB-KW"/>
</dbReference>
<dbReference type="PANTHER" id="PTHR24348">
    <property type="entry name" value="SERINE/THREONINE-PROTEIN KINASE UNC-51-RELATED"/>
    <property type="match status" value="1"/>
</dbReference>
<evidence type="ECO:0000256" key="6">
    <source>
        <dbReference type="ARBA" id="ARBA00022741"/>
    </source>
</evidence>
<keyword evidence="8" id="KW-0067">ATP-binding</keyword>
<dbReference type="RefSeq" id="XP_044717039.1">
    <property type="nucleotide sequence ID" value="XM_044867779.1"/>
</dbReference>
<keyword evidence="7 16" id="KW-0418">Kinase</keyword>
<organism evidence="16 17">
    <name type="scientific">Hirsutella rhossiliensis</name>
    <dbReference type="NCBI Taxonomy" id="111463"/>
    <lineage>
        <taxon>Eukaryota</taxon>
        <taxon>Fungi</taxon>
        <taxon>Dikarya</taxon>
        <taxon>Ascomycota</taxon>
        <taxon>Pezizomycotina</taxon>
        <taxon>Sordariomycetes</taxon>
        <taxon>Hypocreomycetidae</taxon>
        <taxon>Hypocreales</taxon>
        <taxon>Ophiocordycipitaceae</taxon>
        <taxon>Hirsutella</taxon>
    </lineage>
</organism>
<dbReference type="Gene3D" id="1.10.510.10">
    <property type="entry name" value="Transferase(Phosphotransferase) domain 1"/>
    <property type="match status" value="1"/>
</dbReference>
<name>A0A9P8SFZ8_9HYPO</name>
<keyword evidence="17" id="KW-1185">Reference proteome</keyword>
<keyword evidence="5" id="KW-0808">Transferase</keyword>
<protein>
    <recommendedName>
        <fullName evidence="2">non-specific serine/threonine protein kinase</fullName>
        <ecNumber evidence="2">2.7.11.1</ecNumber>
    </recommendedName>
    <alternativeName>
        <fullName evidence="11">Autophagy-related protein 1</fullName>
    </alternativeName>
</protein>
<dbReference type="GO" id="GO:0034045">
    <property type="term" value="C:phagophore assembly site membrane"/>
    <property type="evidence" value="ECO:0007669"/>
    <property type="project" value="UniProtKB-SubCell"/>
</dbReference>
<dbReference type="GO" id="GO:0010506">
    <property type="term" value="P:regulation of autophagy"/>
    <property type="evidence" value="ECO:0007669"/>
    <property type="project" value="InterPro"/>
</dbReference>
<dbReference type="OrthoDB" id="74764at2759"/>
<keyword evidence="6" id="KW-0547">Nucleotide-binding</keyword>
<evidence type="ECO:0000313" key="17">
    <source>
        <dbReference type="Proteomes" id="UP000824596"/>
    </source>
</evidence>
<dbReference type="GeneID" id="68358437"/>
<evidence type="ECO:0000313" key="16">
    <source>
        <dbReference type="EMBL" id="KAH0959526.1"/>
    </source>
</evidence>
<evidence type="ECO:0000256" key="13">
    <source>
        <dbReference type="ARBA" id="ARBA00048679"/>
    </source>
</evidence>
<dbReference type="InterPro" id="IPR045269">
    <property type="entry name" value="Atg1-like"/>
</dbReference>
<accession>A0A9P8SFZ8</accession>
<keyword evidence="10" id="KW-0072">Autophagy</keyword>
<comment type="caution">
    <text evidence="16">The sequence shown here is derived from an EMBL/GenBank/DDBJ whole genome shotgun (WGS) entry which is preliminary data.</text>
</comment>
<dbReference type="InterPro" id="IPR011009">
    <property type="entry name" value="Kinase-like_dom_sf"/>
</dbReference>
<evidence type="ECO:0000256" key="14">
    <source>
        <dbReference type="SAM" id="MobiDB-lite"/>
    </source>
</evidence>
<evidence type="ECO:0000256" key="1">
    <source>
        <dbReference type="ARBA" id="ARBA00004623"/>
    </source>
</evidence>
<keyword evidence="4" id="KW-0723">Serine/threonine-protein kinase</keyword>
<dbReference type="GO" id="GO:0005776">
    <property type="term" value="C:autophagosome"/>
    <property type="evidence" value="ECO:0007669"/>
    <property type="project" value="TreeGrafter"/>
</dbReference>
<dbReference type="EMBL" id="JAIZPD010000012">
    <property type="protein sequence ID" value="KAH0959526.1"/>
    <property type="molecule type" value="Genomic_DNA"/>
</dbReference>
<proteinExistence type="predicted"/>
<comment type="catalytic activity">
    <reaction evidence="12">
        <text>L-threonyl-[protein] + ATP = O-phospho-L-threonyl-[protein] + ADP + H(+)</text>
        <dbReference type="Rhea" id="RHEA:46608"/>
        <dbReference type="Rhea" id="RHEA-COMP:11060"/>
        <dbReference type="Rhea" id="RHEA-COMP:11605"/>
        <dbReference type="ChEBI" id="CHEBI:15378"/>
        <dbReference type="ChEBI" id="CHEBI:30013"/>
        <dbReference type="ChEBI" id="CHEBI:30616"/>
        <dbReference type="ChEBI" id="CHEBI:61977"/>
        <dbReference type="ChEBI" id="CHEBI:456216"/>
        <dbReference type="EC" id="2.7.11.1"/>
    </reaction>
</comment>
<dbReference type="AlphaFoldDB" id="A0A9P8SFZ8"/>
<reference evidence="16" key="1">
    <citation type="submission" date="2021-09" db="EMBL/GenBank/DDBJ databases">
        <title>A high-quality genome of the endoparasitic fungus Hirsutella rhossiliensis with a comparison of Hirsutella genomes reveals transposable elements contributing to genome size variation.</title>
        <authorList>
            <person name="Lin R."/>
            <person name="Jiao Y."/>
            <person name="Sun X."/>
            <person name="Ling J."/>
            <person name="Xie B."/>
            <person name="Cheng X."/>
        </authorList>
    </citation>
    <scope>NUCLEOTIDE SEQUENCE</scope>
    <source>
        <strain evidence="16">HR02</strain>
    </source>
</reference>
<keyword evidence="3" id="KW-0813">Transport</keyword>
<evidence type="ECO:0000259" key="15">
    <source>
        <dbReference type="PROSITE" id="PS50011"/>
    </source>
</evidence>
<dbReference type="SUPFAM" id="SSF56112">
    <property type="entry name" value="Protein kinase-like (PK-like)"/>
    <property type="match status" value="1"/>
</dbReference>
<evidence type="ECO:0000256" key="9">
    <source>
        <dbReference type="ARBA" id="ARBA00022927"/>
    </source>
</evidence>
<gene>
    <name evidence="16" type="ORF">HRG_09308</name>
</gene>
<dbReference type="InterPro" id="IPR000719">
    <property type="entry name" value="Prot_kinase_dom"/>
</dbReference>
<dbReference type="InterPro" id="IPR008271">
    <property type="entry name" value="Ser/Thr_kinase_AS"/>
</dbReference>
<dbReference type="PANTHER" id="PTHR24348:SF22">
    <property type="entry name" value="NON-SPECIFIC SERINE_THREONINE PROTEIN KINASE"/>
    <property type="match status" value="1"/>
</dbReference>
<evidence type="ECO:0000256" key="11">
    <source>
        <dbReference type="ARBA" id="ARBA00030237"/>
    </source>
</evidence>
<sequence length="454" mass="51703">MSTPTLFSIPPPDAHDVAARLQDELRRRQEATPEAVFGDRTPEQSYNWLCELEHRKMTPRQVDGFRATIHHADYRRHEALHLKDALFHAMWQRLCDQHAADGLQVLRHISAARDHQIYEQLRSQATDTQVMSSSPESQRAQPSRAPKRALRRQPRSMAEPRRSKRLRDSASKCKSLTLADVSCVPPNKRLNDGKSTSPRHPSPPPHGKASFDTANPRSDLLWHRTTSSQWLIMEWMPLDLRSVSLNVDDIPIILQQVGSGLAFMHANSFTHRDMKPENILVYQHVGGFSAKIADVGLSKYNVRGKMLGYAGSIVYMAPEFWESERGYTSAVDMWSFGIIALELLTAWESMLEGTNATMQPSKSWNQDWIRISVMPRVGLAPAACKPLLRNLLCEAPEERWTAPMCDNWLQKHALDVNNSQVDDYGYREQSDSVGVDDSDNALIRRLLLLFFLQF</sequence>
<feature type="domain" description="Protein kinase" evidence="15">
    <location>
        <begin position="103"/>
        <end position="409"/>
    </location>
</feature>
<feature type="region of interest" description="Disordered" evidence="14">
    <location>
        <begin position="184"/>
        <end position="214"/>
    </location>
</feature>
<dbReference type="SMART" id="SM00220">
    <property type="entry name" value="S_TKc"/>
    <property type="match status" value="1"/>
</dbReference>
<evidence type="ECO:0000256" key="12">
    <source>
        <dbReference type="ARBA" id="ARBA00047899"/>
    </source>
</evidence>
<feature type="compositionally biased region" description="Basic and acidic residues" evidence="14">
    <location>
        <begin position="158"/>
        <end position="171"/>
    </location>
</feature>
<dbReference type="GO" id="GO:0000045">
    <property type="term" value="P:autophagosome assembly"/>
    <property type="evidence" value="ECO:0007669"/>
    <property type="project" value="TreeGrafter"/>
</dbReference>
<dbReference type="Proteomes" id="UP000824596">
    <property type="component" value="Unassembled WGS sequence"/>
</dbReference>
<evidence type="ECO:0000256" key="5">
    <source>
        <dbReference type="ARBA" id="ARBA00022679"/>
    </source>
</evidence>
<feature type="compositionally biased region" description="Basic residues" evidence="14">
    <location>
        <begin position="145"/>
        <end position="154"/>
    </location>
</feature>
<feature type="compositionally biased region" description="Polar residues" evidence="14">
    <location>
        <begin position="123"/>
        <end position="141"/>
    </location>
</feature>
<dbReference type="GO" id="GO:0005524">
    <property type="term" value="F:ATP binding"/>
    <property type="evidence" value="ECO:0007669"/>
    <property type="project" value="UniProtKB-KW"/>
</dbReference>
<evidence type="ECO:0000256" key="7">
    <source>
        <dbReference type="ARBA" id="ARBA00022777"/>
    </source>
</evidence>
<comment type="subcellular location">
    <subcellularLocation>
        <location evidence="1">Preautophagosomal structure membrane</location>
        <topology evidence="1">Peripheral membrane protein</topology>
    </subcellularLocation>
</comment>
<evidence type="ECO:0000256" key="8">
    <source>
        <dbReference type="ARBA" id="ARBA00022840"/>
    </source>
</evidence>
<evidence type="ECO:0000256" key="10">
    <source>
        <dbReference type="ARBA" id="ARBA00023006"/>
    </source>
</evidence>
<dbReference type="PROSITE" id="PS00108">
    <property type="entry name" value="PROTEIN_KINASE_ST"/>
    <property type="match status" value="1"/>
</dbReference>
<evidence type="ECO:0000256" key="2">
    <source>
        <dbReference type="ARBA" id="ARBA00012513"/>
    </source>
</evidence>
<evidence type="ECO:0000256" key="3">
    <source>
        <dbReference type="ARBA" id="ARBA00022448"/>
    </source>
</evidence>